<evidence type="ECO:0000256" key="3">
    <source>
        <dbReference type="ARBA" id="ARBA00005854"/>
    </source>
</evidence>
<dbReference type="InterPro" id="IPR002912">
    <property type="entry name" value="ACT_dom"/>
</dbReference>
<evidence type="ECO:0000256" key="5">
    <source>
        <dbReference type="ARBA" id="ARBA00013143"/>
    </source>
</evidence>
<dbReference type="PROSITE" id="PS00065">
    <property type="entry name" value="D_2_HYDROXYACID_DH_1"/>
    <property type="match status" value="1"/>
</dbReference>
<dbReference type="PROSITE" id="PS51671">
    <property type="entry name" value="ACT"/>
    <property type="match status" value="1"/>
</dbReference>
<comment type="similarity">
    <text evidence="3 12">Belongs to the D-isomer specific 2-hydroxyacid dehydrogenase family.</text>
</comment>
<dbReference type="PROSITE" id="PS00670">
    <property type="entry name" value="D_2_HYDROXYACID_DH_2"/>
    <property type="match status" value="1"/>
</dbReference>
<dbReference type="PANTHER" id="PTHR42938">
    <property type="entry name" value="FORMATE DEHYDROGENASE 1"/>
    <property type="match status" value="1"/>
</dbReference>
<dbReference type="CDD" id="cd04901">
    <property type="entry name" value="ACT_3PGDH"/>
    <property type="match status" value="1"/>
</dbReference>
<evidence type="ECO:0000256" key="6">
    <source>
        <dbReference type="ARBA" id="ARBA00021582"/>
    </source>
</evidence>
<dbReference type="PANTHER" id="PTHR42938:SF47">
    <property type="entry name" value="HYDROXYPYRUVATE REDUCTASE"/>
    <property type="match status" value="1"/>
</dbReference>
<dbReference type="EC" id="1.1.1.95" evidence="5"/>
<comment type="caution">
    <text evidence="14">The sequence shown here is derived from an EMBL/GenBank/DDBJ whole genome shotgun (WGS) entry which is preliminary data.</text>
</comment>
<evidence type="ECO:0000256" key="1">
    <source>
        <dbReference type="ARBA" id="ARBA00003800"/>
    </source>
</evidence>
<dbReference type="SUPFAM" id="SSF52283">
    <property type="entry name" value="Formate/glycerate dehydrogenase catalytic domain-like"/>
    <property type="match status" value="1"/>
</dbReference>
<evidence type="ECO:0000256" key="7">
    <source>
        <dbReference type="ARBA" id="ARBA00023002"/>
    </source>
</evidence>
<organism evidence="14 15">
    <name type="scientific">Eubacterium album</name>
    <dbReference type="NCBI Taxonomy" id="2978477"/>
    <lineage>
        <taxon>Bacteria</taxon>
        <taxon>Bacillati</taxon>
        <taxon>Bacillota</taxon>
        <taxon>Clostridia</taxon>
        <taxon>Eubacteriales</taxon>
        <taxon>Eubacteriaceae</taxon>
        <taxon>Eubacterium</taxon>
    </lineage>
</organism>
<dbReference type="InterPro" id="IPR029752">
    <property type="entry name" value="D-isomer_DH_CS1"/>
</dbReference>
<dbReference type="Gene3D" id="3.30.70.260">
    <property type="match status" value="1"/>
</dbReference>
<dbReference type="Gene3D" id="3.40.50.720">
    <property type="entry name" value="NAD(P)-binding Rossmann-like Domain"/>
    <property type="match status" value="2"/>
</dbReference>
<dbReference type="SUPFAM" id="SSF55021">
    <property type="entry name" value="ACT-like"/>
    <property type="match status" value="1"/>
</dbReference>
<name>A0ABT2LW42_9FIRM</name>
<evidence type="ECO:0000256" key="2">
    <source>
        <dbReference type="ARBA" id="ARBA00005216"/>
    </source>
</evidence>
<keyword evidence="7 12" id="KW-0560">Oxidoreductase</keyword>
<dbReference type="RefSeq" id="WP_260978035.1">
    <property type="nucleotide sequence ID" value="NZ_JAODBU010000001.1"/>
</dbReference>
<evidence type="ECO:0000256" key="9">
    <source>
        <dbReference type="ARBA" id="ARBA00030455"/>
    </source>
</evidence>
<proteinExistence type="inferred from homology"/>
<feature type="domain" description="ACT" evidence="13">
    <location>
        <begin position="318"/>
        <end position="387"/>
    </location>
</feature>
<dbReference type="Pfam" id="PF00389">
    <property type="entry name" value="2-Hacid_dh"/>
    <property type="match status" value="1"/>
</dbReference>
<protein>
    <recommendedName>
        <fullName evidence="6">D-3-phosphoglycerate dehydrogenase</fullName>
        <ecNumber evidence="4">1.1.1.399</ecNumber>
        <ecNumber evidence="5">1.1.1.95</ecNumber>
    </recommendedName>
    <alternativeName>
        <fullName evidence="9">2-oxoglutarate reductase</fullName>
    </alternativeName>
</protein>
<dbReference type="InterPro" id="IPR006139">
    <property type="entry name" value="D-isomer_2_OHA_DH_cat_dom"/>
</dbReference>
<evidence type="ECO:0000313" key="14">
    <source>
        <dbReference type="EMBL" id="MCT7397504.1"/>
    </source>
</evidence>
<sequence length="387" mass="42138">MVKVNCLNPISKVGTSKFTDNYEFTDNFEEANAVLVRSAAMHDMELSDNLLAVARAGAGVNNIPLDKCAEKGVVVFNTPGANANGVKELVLCGMLLASRDIIGGNKWVENNKEDENINKTMEKAKKNFAGNEIMGKKLGVIGLGAIGSLIANAATELGMEVYGYDPFISVDGAWRLSSEVKHVNTREEIYKECDFITVHTPLLDDTREMINKDTIAMMKDGVVILNFARDLLVCDDDMIAALESGKVKRYVTDFPNAKIAKAKNVIATPHLGASTEESEDNCAVMAVKELKDFIENGNIINSVNYPKCDLGVCDKVTRITICHKNIPNMIGQLSSAVAAEGMNISDMVDKSRGDYAYTIMDLDSKATAELVEKIEAIEGVIKVRIVK</sequence>
<evidence type="ECO:0000259" key="13">
    <source>
        <dbReference type="PROSITE" id="PS51671"/>
    </source>
</evidence>
<comment type="pathway">
    <text evidence="2">Amino-acid biosynthesis; L-serine biosynthesis; L-serine from 3-phospho-D-glycerate: step 1/3.</text>
</comment>
<evidence type="ECO:0000256" key="8">
    <source>
        <dbReference type="ARBA" id="ARBA00023027"/>
    </source>
</evidence>
<dbReference type="EMBL" id="JAODBU010000001">
    <property type="protein sequence ID" value="MCT7397504.1"/>
    <property type="molecule type" value="Genomic_DNA"/>
</dbReference>
<evidence type="ECO:0000256" key="11">
    <source>
        <dbReference type="ARBA" id="ARBA00048731"/>
    </source>
</evidence>
<evidence type="ECO:0000256" key="12">
    <source>
        <dbReference type="RuleBase" id="RU003719"/>
    </source>
</evidence>
<dbReference type="CDD" id="cd12174">
    <property type="entry name" value="PGDH_like_3"/>
    <property type="match status" value="1"/>
</dbReference>
<comment type="catalytic activity">
    <reaction evidence="10">
        <text>(R)-2-hydroxyglutarate + NAD(+) = 2-oxoglutarate + NADH + H(+)</text>
        <dbReference type="Rhea" id="RHEA:49612"/>
        <dbReference type="ChEBI" id="CHEBI:15378"/>
        <dbReference type="ChEBI" id="CHEBI:15801"/>
        <dbReference type="ChEBI" id="CHEBI:16810"/>
        <dbReference type="ChEBI" id="CHEBI:57540"/>
        <dbReference type="ChEBI" id="CHEBI:57945"/>
        <dbReference type="EC" id="1.1.1.399"/>
    </reaction>
</comment>
<keyword evidence="8" id="KW-0520">NAD</keyword>
<evidence type="ECO:0000256" key="10">
    <source>
        <dbReference type="ARBA" id="ARBA00048126"/>
    </source>
</evidence>
<reference evidence="14" key="1">
    <citation type="submission" date="2022-09" db="EMBL/GenBank/DDBJ databases">
        <title>Eubacterium sp. LFL-14 isolated from human feces.</title>
        <authorList>
            <person name="Liu F."/>
        </authorList>
    </citation>
    <scope>NUCLEOTIDE SEQUENCE</scope>
    <source>
        <strain evidence="14">LFL-14</strain>
    </source>
</reference>
<dbReference type="InterPro" id="IPR006140">
    <property type="entry name" value="D-isomer_DH_NAD-bd"/>
</dbReference>
<evidence type="ECO:0000256" key="4">
    <source>
        <dbReference type="ARBA" id="ARBA00013001"/>
    </source>
</evidence>
<dbReference type="Proteomes" id="UP001431199">
    <property type="component" value="Unassembled WGS sequence"/>
</dbReference>
<dbReference type="InterPro" id="IPR029753">
    <property type="entry name" value="D-isomer_DH_CS"/>
</dbReference>
<gene>
    <name evidence="14" type="ORF">N5B56_00195</name>
</gene>
<dbReference type="InterPro" id="IPR045865">
    <property type="entry name" value="ACT-like_dom_sf"/>
</dbReference>
<accession>A0ABT2LW42</accession>
<dbReference type="EC" id="1.1.1.399" evidence="4"/>
<comment type="catalytic activity">
    <reaction evidence="11">
        <text>(2R)-3-phosphoglycerate + NAD(+) = 3-phosphooxypyruvate + NADH + H(+)</text>
        <dbReference type="Rhea" id="RHEA:12641"/>
        <dbReference type="ChEBI" id="CHEBI:15378"/>
        <dbReference type="ChEBI" id="CHEBI:18110"/>
        <dbReference type="ChEBI" id="CHEBI:57540"/>
        <dbReference type="ChEBI" id="CHEBI:57945"/>
        <dbReference type="ChEBI" id="CHEBI:58272"/>
        <dbReference type="EC" id="1.1.1.95"/>
    </reaction>
</comment>
<comment type="function">
    <text evidence="1">Catalyzes the reversible oxidation of 3-phospho-D-glycerate to 3-phosphonooxypyruvate, the first step of the phosphorylated L-serine biosynthesis pathway. Also catalyzes the reversible oxidation of 2-hydroxyglutarate to 2-oxoglutarate.</text>
</comment>
<dbReference type="InterPro" id="IPR036291">
    <property type="entry name" value="NAD(P)-bd_dom_sf"/>
</dbReference>
<dbReference type="Pfam" id="PF02826">
    <property type="entry name" value="2-Hacid_dh_C"/>
    <property type="match status" value="1"/>
</dbReference>
<keyword evidence="15" id="KW-1185">Reference proteome</keyword>
<dbReference type="SUPFAM" id="SSF51735">
    <property type="entry name" value="NAD(P)-binding Rossmann-fold domains"/>
    <property type="match status" value="1"/>
</dbReference>
<evidence type="ECO:0000313" key="15">
    <source>
        <dbReference type="Proteomes" id="UP001431199"/>
    </source>
</evidence>